<evidence type="ECO:0000313" key="2">
    <source>
        <dbReference type="Proteomes" id="UP001066276"/>
    </source>
</evidence>
<accession>A0AAV7PCL2</accession>
<dbReference type="AlphaFoldDB" id="A0AAV7PCL2"/>
<gene>
    <name evidence="1" type="ORF">NDU88_004466</name>
</gene>
<protein>
    <submittedName>
        <fullName evidence="1">Uncharacterized protein</fullName>
    </submittedName>
</protein>
<comment type="caution">
    <text evidence="1">The sequence shown here is derived from an EMBL/GenBank/DDBJ whole genome shotgun (WGS) entry which is preliminary data.</text>
</comment>
<sequence length="94" mass="10111">MTTGPCPFDLYGYMAYSWVPLSTVYFRECLGICLGMESTDGSVKNPFLELSFAIATVQNVYYEPSMDVLPPGILDLGSSTAPTLLSDKPSAAAD</sequence>
<keyword evidence="2" id="KW-1185">Reference proteome</keyword>
<evidence type="ECO:0000313" key="1">
    <source>
        <dbReference type="EMBL" id="KAJ1126053.1"/>
    </source>
</evidence>
<reference evidence="1" key="1">
    <citation type="journal article" date="2022" name="bioRxiv">
        <title>Sequencing and chromosome-scale assembly of the giantPleurodeles waltlgenome.</title>
        <authorList>
            <person name="Brown T."/>
            <person name="Elewa A."/>
            <person name="Iarovenko S."/>
            <person name="Subramanian E."/>
            <person name="Araus A.J."/>
            <person name="Petzold A."/>
            <person name="Susuki M."/>
            <person name="Suzuki K.-i.T."/>
            <person name="Hayashi T."/>
            <person name="Toyoda A."/>
            <person name="Oliveira C."/>
            <person name="Osipova E."/>
            <person name="Leigh N.D."/>
            <person name="Simon A."/>
            <person name="Yun M.H."/>
        </authorList>
    </citation>
    <scope>NUCLEOTIDE SEQUENCE</scope>
    <source>
        <strain evidence="1">20211129_DDA</strain>
        <tissue evidence="1">Liver</tissue>
    </source>
</reference>
<proteinExistence type="predicted"/>
<name>A0AAV7PCL2_PLEWA</name>
<organism evidence="1 2">
    <name type="scientific">Pleurodeles waltl</name>
    <name type="common">Iberian ribbed newt</name>
    <dbReference type="NCBI Taxonomy" id="8319"/>
    <lineage>
        <taxon>Eukaryota</taxon>
        <taxon>Metazoa</taxon>
        <taxon>Chordata</taxon>
        <taxon>Craniata</taxon>
        <taxon>Vertebrata</taxon>
        <taxon>Euteleostomi</taxon>
        <taxon>Amphibia</taxon>
        <taxon>Batrachia</taxon>
        <taxon>Caudata</taxon>
        <taxon>Salamandroidea</taxon>
        <taxon>Salamandridae</taxon>
        <taxon>Pleurodelinae</taxon>
        <taxon>Pleurodeles</taxon>
    </lineage>
</organism>
<dbReference type="Proteomes" id="UP001066276">
    <property type="component" value="Chromosome 7"/>
</dbReference>
<dbReference type="EMBL" id="JANPWB010000011">
    <property type="protein sequence ID" value="KAJ1126053.1"/>
    <property type="molecule type" value="Genomic_DNA"/>
</dbReference>